<dbReference type="Pfam" id="PF19765">
    <property type="entry name" value="DUF6252"/>
    <property type="match status" value="1"/>
</dbReference>
<name>A0A923DYI9_9SPHI</name>
<evidence type="ECO:0000256" key="1">
    <source>
        <dbReference type="SAM" id="SignalP"/>
    </source>
</evidence>
<evidence type="ECO:0000313" key="2">
    <source>
        <dbReference type="EMBL" id="MBB2146417.1"/>
    </source>
</evidence>
<reference evidence="2" key="1">
    <citation type="submission" date="2019-11" db="EMBL/GenBank/DDBJ databases">
        <title>Description of Pedobacter sp. LMG 31464T.</title>
        <authorList>
            <person name="Carlier A."/>
            <person name="Qi S."/>
            <person name="Vandamme P."/>
        </authorList>
    </citation>
    <scope>NUCLEOTIDE SEQUENCE</scope>
    <source>
        <strain evidence="2">LMG 31464</strain>
    </source>
</reference>
<keyword evidence="1" id="KW-0732">Signal</keyword>
<gene>
    <name evidence="2" type="ORF">GM921_13025</name>
</gene>
<dbReference type="PROSITE" id="PS51257">
    <property type="entry name" value="PROKAR_LIPOPROTEIN"/>
    <property type="match status" value="1"/>
</dbReference>
<dbReference type="RefSeq" id="WP_182923073.1">
    <property type="nucleotide sequence ID" value="NZ_WNXD01000002.1"/>
</dbReference>
<comment type="caution">
    <text evidence="2">The sequence shown here is derived from an EMBL/GenBank/DDBJ whole genome shotgun (WGS) entry which is preliminary data.</text>
</comment>
<accession>A0A923DYI9</accession>
<proteinExistence type="predicted"/>
<feature type="signal peptide" evidence="1">
    <location>
        <begin position="1"/>
        <end position="20"/>
    </location>
</feature>
<sequence>MKTKLLLLLLLPLLMGASCKKDKDDGLTKPTQIGANTFSCKINGENFIASQSLFGPTAIFVSNVQSSTPYFLLDGRNTNSQPYKEIELKIFEDVRVGVVYKLGGGEQNYGSITYRYPDDLYKTSINSIGEVMFTRVDNTNKIYSGTFSFLCVNSINQQIKITNGRFDVKIQ</sequence>
<dbReference type="InterPro" id="IPR046219">
    <property type="entry name" value="DUF6252"/>
</dbReference>
<feature type="chain" id="PRO_5037127879" description="Lipoprotein" evidence="1">
    <location>
        <begin position="21"/>
        <end position="171"/>
    </location>
</feature>
<dbReference type="EMBL" id="WNXD01000002">
    <property type="protein sequence ID" value="MBB2146417.1"/>
    <property type="molecule type" value="Genomic_DNA"/>
</dbReference>
<organism evidence="2 3">
    <name type="scientific">Pedobacter planticolens</name>
    <dbReference type="NCBI Taxonomy" id="2679964"/>
    <lineage>
        <taxon>Bacteria</taxon>
        <taxon>Pseudomonadati</taxon>
        <taxon>Bacteroidota</taxon>
        <taxon>Sphingobacteriia</taxon>
        <taxon>Sphingobacteriales</taxon>
        <taxon>Sphingobacteriaceae</taxon>
        <taxon>Pedobacter</taxon>
    </lineage>
</organism>
<dbReference type="AlphaFoldDB" id="A0A923DYI9"/>
<dbReference type="Proteomes" id="UP000601055">
    <property type="component" value="Unassembled WGS sequence"/>
</dbReference>
<evidence type="ECO:0008006" key="4">
    <source>
        <dbReference type="Google" id="ProtNLM"/>
    </source>
</evidence>
<evidence type="ECO:0000313" key="3">
    <source>
        <dbReference type="Proteomes" id="UP000601055"/>
    </source>
</evidence>
<protein>
    <recommendedName>
        <fullName evidence="4">Lipoprotein</fullName>
    </recommendedName>
</protein>
<keyword evidence="3" id="KW-1185">Reference proteome</keyword>